<protein>
    <submittedName>
        <fullName evidence="1">Uncharacterized protein</fullName>
    </submittedName>
</protein>
<sequence>MTISFSKSNLMTGIAFAVLFGGVIVTLRLATGGYGGPASIPECNSNTTRDMLQDAFKNSPQAALGLKLLKVGDMVVVGKDLLDENEKVRHRVCVADVFTNLGRKPVYFNMSWADAQKSQVYLEAPMLPF</sequence>
<organism evidence="1 2">
    <name type="scientific">Candidatus Afipia apatlaquensis</name>
    <dbReference type="NCBI Taxonomy" id="2712852"/>
    <lineage>
        <taxon>Bacteria</taxon>
        <taxon>Pseudomonadati</taxon>
        <taxon>Pseudomonadota</taxon>
        <taxon>Alphaproteobacteria</taxon>
        <taxon>Hyphomicrobiales</taxon>
        <taxon>Nitrobacteraceae</taxon>
        <taxon>Afipia</taxon>
    </lineage>
</organism>
<reference evidence="1" key="1">
    <citation type="submission" date="2020-02" db="EMBL/GenBank/DDBJ databases">
        <title>Draft genome sequence of Candidatus Afipia apatlaquensis IBT-C3, a potential strain for decolorization of textile dyes.</title>
        <authorList>
            <person name="Sanchez-Reyes A."/>
            <person name="Breton-Deval L."/>
            <person name="Mangelson H."/>
            <person name="Sanchez-Flores A."/>
        </authorList>
    </citation>
    <scope>NUCLEOTIDE SEQUENCE [LARGE SCALE GENOMIC DNA]</scope>
    <source>
        <strain evidence="1">IBT-C3</strain>
    </source>
</reference>
<evidence type="ECO:0000313" key="2">
    <source>
        <dbReference type="Proteomes" id="UP000480266"/>
    </source>
</evidence>
<accession>A0A7C9VJ90</accession>
<dbReference type="AlphaFoldDB" id="A0A7C9VJ90"/>
<name>A0A7C9VJ90_9BRAD</name>
<keyword evidence="2" id="KW-1185">Reference proteome</keyword>
<gene>
    <name evidence="1" type="ORF">G4V63_30040</name>
</gene>
<proteinExistence type="predicted"/>
<dbReference type="Proteomes" id="UP000480266">
    <property type="component" value="Unassembled WGS sequence"/>
</dbReference>
<evidence type="ECO:0000313" key="1">
    <source>
        <dbReference type="EMBL" id="NGX99287.1"/>
    </source>
</evidence>
<comment type="caution">
    <text evidence="1">The sequence shown here is derived from an EMBL/GenBank/DDBJ whole genome shotgun (WGS) entry which is preliminary data.</text>
</comment>
<dbReference type="EMBL" id="JAAMRR010001538">
    <property type="protein sequence ID" value="NGX99287.1"/>
    <property type="molecule type" value="Genomic_DNA"/>
</dbReference>